<evidence type="ECO:0000313" key="2">
    <source>
        <dbReference type="EMBL" id="MBI3127334.1"/>
    </source>
</evidence>
<comment type="caution">
    <text evidence="2">The sequence shown here is derived from an EMBL/GenBank/DDBJ whole genome shotgun (WGS) entry which is preliminary data.</text>
</comment>
<sequence length="269" mass="30326">MAALPVEKYEAIYREWEARTDLGPHIRRHLEERVRYHALLDGVLAALPPGARCLELGCGTAIDSCLLARRHPGLLFFGVDIARGSLALARRACGQTGQRVHLARGDVFRLPFRDGAFSLVFHQGLVEHFPEPEGMMREQARLLAPGGWAVVSVPQAFTGYTLMKRIRIARGAWPWGWERSYTAGALEALGRASGLVPGPAVGEGYWRSWGEPAWVLRDLWGKLHRRNPWRENAPFPALDRGWDRLWEGLEARLGHRFCKNVIVPFRKPS</sequence>
<dbReference type="Proteomes" id="UP000782312">
    <property type="component" value="Unassembled WGS sequence"/>
</dbReference>
<dbReference type="GO" id="GO:0008757">
    <property type="term" value="F:S-adenosylmethionine-dependent methyltransferase activity"/>
    <property type="evidence" value="ECO:0007669"/>
    <property type="project" value="InterPro"/>
</dbReference>
<dbReference type="SUPFAM" id="SSF53335">
    <property type="entry name" value="S-adenosyl-L-methionine-dependent methyltransferases"/>
    <property type="match status" value="1"/>
</dbReference>
<dbReference type="InterPro" id="IPR029063">
    <property type="entry name" value="SAM-dependent_MTases_sf"/>
</dbReference>
<evidence type="ECO:0000259" key="1">
    <source>
        <dbReference type="Pfam" id="PF08241"/>
    </source>
</evidence>
<dbReference type="Pfam" id="PF08241">
    <property type="entry name" value="Methyltransf_11"/>
    <property type="match status" value="1"/>
</dbReference>
<evidence type="ECO:0000313" key="3">
    <source>
        <dbReference type="Proteomes" id="UP000782312"/>
    </source>
</evidence>
<dbReference type="PANTHER" id="PTHR43591:SF24">
    <property type="entry name" value="2-METHOXY-6-POLYPRENYL-1,4-BENZOQUINOL METHYLASE, MITOCHONDRIAL"/>
    <property type="match status" value="1"/>
</dbReference>
<dbReference type="InterPro" id="IPR013216">
    <property type="entry name" value="Methyltransf_11"/>
</dbReference>
<dbReference type="PANTHER" id="PTHR43591">
    <property type="entry name" value="METHYLTRANSFERASE"/>
    <property type="match status" value="1"/>
</dbReference>
<accession>A0A932HX57</accession>
<dbReference type="AlphaFoldDB" id="A0A932HX57"/>
<keyword evidence="2" id="KW-0489">Methyltransferase</keyword>
<proteinExistence type="predicted"/>
<name>A0A932HX57_UNCTE</name>
<dbReference type="GO" id="GO:0032259">
    <property type="term" value="P:methylation"/>
    <property type="evidence" value="ECO:0007669"/>
    <property type="project" value="UniProtKB-KW"/>
</dbReference>
<dbReference type="CDD" id="cd02440">
    <property type="entry name" value="AdoMet_MTases"/>
    <property type="match status" value="1"/>
</dbReference>
<feature type="domain" description="Methyltransferase type 11" evidence="1">
    <location>
        <begin position="54"/>
        <end position="150"/>
    </location>
</feature>
<gene>
    <name evidence="2" type="ORF">HYZ11_06995</name>
</gene>
<dbReference type="Gene3D" id="3.40.50.150">
    <property type="entry name" value="Vaccinia Virus protein VP39"/>
    <property type="match status" value="1"/>
</dbReference>
<keyword evidence="2" id="KW-0808">Transferase</keyword>
<organism evidence="2 3">
    <name type="scientific">Tectimicrobiota bacterium</name>
    <dbReference type="NCBI Taxonomy" id="2528274"/>
    <lineage>
        <taxon>Bacteria</taxon>
        <taxon>Pseudomonadati</taxon>
        <taxon>Nitrospinota/Tectimicrobiota group</taxon>
        <taxon>Candidatus Tectimicrobiota</taxon>
    </lineage>
</organism>
<reference evidence="2" key="1">
    <citation type="submission" date="2020-07" db="EMBL/GenBank/DDBJ databases">
        <title>Huge and variable diversity of episymbiotic CPR bacteria and DPANN archaea in groundwater ecosystems.</title>
        <authorList>
            <person name="He C.Y."/>
            <person name="Keren R."/>
            <person name="Whittaker M."/>
            <person name="Farag I.F."/>
            <person name="Doudna J."/>
            <person name="Cate J.H.D."/>
            <person name="Banfield J.F."/>
        </authorList>
    </citation>
    <scope>NUCLEOTIDE SEQUENCE</scope>
    <source>
        <strain evidence="2">NC_groundwater_763_Ag_S-0.2um_68_21</strain>
    </source>
</reference>
<protein>
    <submittedName>
        <fullName evidence="2">Class I SAM-dependent methyltransferase</fullName>
    </submittedName>
</protein>
<dbReference type="EMBL" id="JACPUR010000017">
    <property type="protein sequence ID" value="MBI3127334.1"/>
    <property type="molecule type" value="Genomic_DNA"/>
</dbReference>